<comment type="caution">
    <text evidence="2">The sequence shown here is derived from an EMBL/GenBank/DDBJ whole genome shotgun (WGS) entry which is preliminary data.</text>
</comment>
<dbReference type="EMBL" id="JBBHLL010000382">
    <property type="protein sequence ID" value="KAK7804374.1"/>
    <property type="molecule type" value="Genomic_DNA"/>
</dbReference>
<accession>A0AAW0HQI5</accession>
<evidence type="ECO:0000256" key="1">
    <source>
        <dbReference type="SAM" id="MobiDB-lite"/>
    </source>
</evidence>
<proteinExistence type="predicted"/>
<evidence type="ECO:0000313" key="2">
    <source>
        <dbReference type="EMBL" id="KAK7804374.1"/>
    </source>
</evidence>
<gene>
    <name evidence="2" type="ORF">U0070_007932</name>
</gene>
<dbReference type="Proteomes" id="UP001488838">
    <property type="component" value="Unassembled WGS sequence"/>
</dbReference>
<feature type="region of interest" description="Disordered" evidence="1">
    <location>
        <begin position="1"/>
        <end position="60"/>
    </location>
</feature>
<name>A0AAW0HQI5_MYOGA</name>
<dbReference type="AlphaFoldDB" id="A0AAW0HQI5"/>
<feature type="compositionally biased region" description="Pro residues" evidence="1">
    <location>
        <begin position="50"/>
        <end position="60"/>
    </location>
</feature>
<reference evidence="2 3" key="1">
    <citation type="journal article" date="2023" name="bioRxiv">
        <title>Conserved and derived expression patterns and positive selection on dental genes reveal complex evolutionary context of ever-growing rodent molars.</title>
        <authorList>
            <person name="Calamari Z.T."/>
            <person name="Song A."/>
            <person name="Cohen E."/>
            <person name="Akter M."/>
            <person name="Roy R.D."/>
            <person name="Hallikas O."/>
            <person name="Christensen M.M."/>
            <person name="Li P."/>
            <person name="Marangoni P."/>
            <person name="Jernvall J."/>
            <person name="Klein O.D."/>
        </authorList>
    </citation>
    <scope>NUCLEOTIDE SEQUENCE [LARGE SCALE GENOMIC DNA]</scope>
    <source>
        <strain evidence="2">V071</strain>
    </source>
</reference>
<sequence>GSVSRPLAPPLSSWPHPQTQAPPPLRVQFYHSRPRPADSGTAPSPHCPGLAPPLRPRPGRPPYWSFCPRPRVEKWKEAIGLANGHFLMTR</sequence>
<keyword evidence="3" id="KW-1185">Reference proteome</keyword>
<organism evidence="2 3">
    <name type="scientific">Myodes glareolus</name>
    <name type="common">Bank vole</name>
    <name type="synonym">Clethrionomys glareolus</name>
    <dbReference type="NCBI Taxonomy" id="447135"/>
    <lineage>
        <taxon>Eukaryota</taxon>
        <taxon>Metazoa</taxon>
        <taxon>Chordata</taxon>
        <taxon>Craniata</taxon>
        <taxon>Vertebrata</taxon>
        <taxon>Euteleostomi</taxon>
        <taxon>Mammalia</taxon>
        <taxon>Eutheria</taxon>
        <taxon>Euarchontoglires</taxon>
        <taxon>Glires</taxon>
        <taxon>Rodentia</taxon>
        <taxon>Myomorpha</taxon>
        <taxon>Muroidea</taxon>
        <taxon>Cricetidae</taxon>
        <taxon>Arvicolinae</taxon>
        <taxon>Myodes</taxon>
    </lineage>
</organism>
<protein>
    <submittedName>
        <fullName evidence="2">Uncharacterized protein</fullName>
    </submittedName>
</protein>
<evidence type="ECO:0000313" key="3">
    <source>
        <dbReference type="Proteomes" id="UP001488838"/>
    </source>
</evidence>
<feature type="non-terminal residue" evidence="2">
    <location>
        <position position="1"/>
    </location>
</feature>